<dbReference type="Proteomes" id="UP000187406">
    <property type="component" value="Unassembled WGS sequence"/>
</dbReference>
<dbReference type="Pfam" id="PF02458">
    <property type="entry name" value="Transferase"/>
    <property type="match status" value="1"/>
</dbReference>
<dbReference type="PANTHER" id="PTHR31896:SF12">
    <property type="entry name" value="HXXXD-TYPE ACYL-TRANSFERASE FAMILY PROTEIN"/>
    <property type="match status" value="1"/>
</dbReference>
<organism evidence="2 3">
    <name type="scientific">Cephalotus follicularis</name>
    <name type="common">Albany pitcher plant</name>
    <dbReference type="NCBI Taxonomy" id="3775"/>
    <lineage>
        <taxon>Eukaryota</taxon>
        <taxon>Viridiplantae</taxon>
        <taxon>Streptophyta</taxon>
        <taxon>Embryophyta</taxon>
        <taxon>Tracheophyta</taxon>
        <taxon>Spermatophyta</taxon>
        <taxon>Magnoliopsida</taxon>
        <taxon>eudicotyledons</taxon>
        <taxon>Gunneridae</taxon>
        <taxon>Pentapetalae</taxon>
        <taxon>rosids</taxon>
        <taxon>fabids</taxon>
        <taxon>Oxalidales</taxon>
        <taxon>Cephalotaceae</taxon>
        <taxon>Cephalotus</taxon>
    </lineage>
</organism>
<evidence type="ECO:0000313" key="2">
    <source>
        <dbReference type="EMBL" id="GAV57612.1"/>
    </source>
</evidence>
<evidence type="ECO:0000256" key="1">
    <source>
        <dbReference type="ARBA" id="ARBA00022679"/>
    </source>
</evidence>
<dbReference type="Gene3D" id="3.30.559.10">
    <property type="entry name" value="Chloramphenicol acetyltransferase-like domain"/>
    <property type="match status" value="1"/>
</dbReference>
<dbReference type="STRING" id="3775.A0A1Q3APX1"/>
<evidence type="ECO:0000313" key="3">
    <source>
        <dbReference type="Proteomes" id="UP000187406"/>
    </source>
</evidence>
<reference evidence="3" key="1">
    <citation type="submission" date="2016-04" db="EMBL/GenBank/DDBJ databases">
        <title>Cephalotus genome sequencing.</title>
        <authorList>
            <person name="Fukushima K."/>
            <person name="Hasebe M."/>
            <person name="Fang X."/>
        </authorList>
    </citation>
    <scope>NUCLEOTIDE SEQUENCE [LARGE SCALE GENOMIC DNA]</scope>
    <source>
        <strain evidence="3">cv. St1</strain>
    </source>
</reference>
<protein>
    <submittedName>
        <fullName evidence="2">Transferase domain-containing protein</fullName>
    </submittedName>
</protein>
<gene>
    <name evidence="2" type="ORF">CFOL_v3_01149</name>
</gene>
<keyword evidence="1 2" id="KW-0808">Transferase</keyword>
<proteinExistence type="predicted"/>
<dbReference type="PANTHER" id="PTHR31896">
    <property type="entry name" value="FAMILY REGULATORY PROTEIN, PUTATIVE (AFU_ORTHOLOGUE AFUA_3G14730)-RELATED"/>
    <property type="match status" value="1"/>
</dbReference>
<dbReference type="GO" id="GO:0016740">
    <property type="term" value="F:transferase activity"/>
    <property type="evidence" value="ECO:0007669"/>
    <property type="project" value="UniProtKB-KW"/>
</dbReference>
<keyword evidence="3" id="KW-1185">Reference proteome</keyword>
<dbReference type="InParanoid" id="A0A1Q3APX1"/>
<name>A0A1Q3APX1_CEPFO</name>
<accession>A0A1Q3APX1</accession>
<sequence>TSPMMNPSIVQQISECFVKPQQTTEESKQPCYLTPWDLTMLSVQYIEKGLLFKKPPATHNQEDLINTLLDKLKQSLSLTLVHFYPLADHLAKVKNENPPAYSVFVDCNNNPAAKFIHATLHMTISDILSPVYVPLVVQSLFDHDGALNIDGHTRPLLSIQVTELADGIFIGCSMNHSLADGSSYRNFFNAWSEIFQAQEKSTLSISHQPINQCWFLDGHGPMINLPFKHQ</sequence>
<feature type="non-terminal residue" evidence="2">
    <location>
        <position position="1"/>
    </location>
</feature>
<dbReference type="EMBL" id="BDDD01000036">
    <property type="protein sequence ID" value="GAV57612.1"/>
    <property type="molecule type" value="Genomic_DNA"/>
</dbReference>
<dbReference type="InterPro" id="IPR051283">
    <property type="entry name" value="Sec_Metabolite_Acyltrans"/>
</dbReference>
<dbReference type="AlphaFoldDB" id="A0A1Q3APX1"/>
<dbReference type="OrthoDB" id="1862401at2759"/>
<comment type="caution">
    <text evidence="2">The sequence shown here is derived from an EMBL/GenBank/DDBJ whole genome shotgun (WGS) entry which is preliminary data.</text>
</comment>
<dbReference type="InterPro" id="IPR023213">
    <property type="entry name" value="CAT-like_dom_sf"/>
</dbReference>